<keyword evidence="2" id="KW-1185">Reference proteome</keyword>
<organism evidence="1 2">
    <name type="scientific">Wickerhamomyces pijperi</name>
    <name type="common">Yeast</name>
    <name type="synonym">Pichia pijperi</name>
    <dbReference type="NCBI Taxonomy" id="599730"/>
    <lineage>
        <taxon>Eukaryota</taxon>
        <taxon>Fungi</taxon>
        <taxon>Dikarya</taxon>
        <taxon>Ascomycota</taxon>
        <taxon>Saccharomycotina</taxon>
        <taxon>Saccharomycetes</taxon>
        <taxon>Phaffomycetales</taxon>
        <taxon>Wickerhamomycetaceae</taxon>
        <taxon>Wickerhamomyces</taxon>
    </lineage>
</organism>
<protein>
    <submittedName>
        <fullName evidence="1">Uncharacterized protein</fullName>
    </submittedName>
</protein>
<proteinExistence type="predicted"/>
<comment type="caution">
    <text evidence="1">The sequence shown here is derived from an EMBL/GenBank/DDBJ whole genome shotgun (WGS) entry which is preliminary data.</text>
</comment>
<name>A0A9P8QEN5_WICPI</name>
<accession>A0A9P8QEN5</accession>
<evidence type="ECO:0000313" key="1">
    <source>
        <dbReference type="EMBL" id="KAH3687894.1"/>
    </source>
</evidence>
<reference evidence="1" key="1">
    <citation type="journal article" date="2021" name="Open Biol.">
        <title>Shared evolutionary footprints suggest mitochondrial oxidative damage underlies multiple complex I losses in fungi.</title>
        <authorList>
            <person name="Schikora-Tamarit M.A."/>
            <person name="Marcet-Houben M."/>
            <person name="Nosek J."/>
            <person name="Gabaldon T."/>
        </authorList>
    </citation>
    <scope>NUCLEOTIDE SEQUENCE</scope>
    <source>
        <strain evidence="1">CBS2887</strain>
    </source>
</reference>
<dbReference type="OrthoDB" id="10665326at2759"/>
<dbReference type="AlphaFoldDB" id="A0A9P8QEN5"/>
<gene>
    <name evidence="1" type="ORF">WICPIJ_001111</name>
</gene>
<evidence type="ECO:0000313" key="2">
    <source>
        <dbReference type="Proteomes" id="UP000774326"/>
    </source>
</evidence>
<sequence>MARAVTQPAKPDFAYKDEDPFFFLSLSFEIGVMAVPFGCHLSDSLNSVIGASVQLPVCEDLVVVVIKDNVVEIVLTLILVQVQMIRELGRDVCVLVAELVVPPPDRLEGLLDQEVVLRVLRDSIVVVGVVREVQQISDVQLGSHRFIGDFNTRDNSGIVLATVLGKDIVQSLITELQELRVHFFVKPVDITSLSRVVEPVLRARHAVKINPDLQTKVSSPFNGPVQVLDLALHVRIVLKLVEGPVPNRYSDSVEAIVLDIDEVLLCVVSVPVRFQ</sequence>
<dbReference type="Proteomes" id="UP000774326">
    <property type="component" value="Unassembled WGS sequence"/>
</dbReference>
<reference evidence="1" key="2">
    <citation type="submission" date="2021-01" db="EMBL/GenBank/DDBJ databases">
        <authorList>
            <person name="Schikora-Tamarit M.A."/>
        </authorList>
    </citation>
    <scope>NUCLEOTIDE SEQUENCE</scope>
    <source>
        <strain evidence="1">CBS2887</strain>
    </source>
</reference>
<dbReference type="EMBL" id="JAEUBG010000596">
    <property type="protein sequence ID" value="KAH3687894.1"/>
    <property type="molecule type" value="Genomic_DNA"/>
</dbReference>